<dbReference type="Gene3D" id="1.10.10.10">
    <property type="entry name" value="Winged helix-like DNA-binding domain superfamily/Winged helix DNA-binding domain"/>
    <property type="match status" value="1"/>
</dbReference>
<protein>
    <recommendedName>
        <fullName evidence="11">Phenylalanine--tRNA ligase alpha subunit</fullName>
        <ecNumber evidence="11">6.1.1.20</ecNumber>
    </recommendedName>
    <alternativeName>
        <fullName evidence="11">Phenylalanyl-tRNA synthetase alpha subunit</fullName>
        <shortName evidence="11">PheRS</shortName>
    </alternativeName>
</protein>
<dbReference type="PROSITE" id="PS50862">
    <property type="entry name" value="AA_TRNA_LIGASE_II"/>
    <property type="match status" value="1"/>
</dbReference>
<sequence length="515" mass="59249">MSENINKIINELHIYEKKLLKELEINENATPEEIAEHTGLNIKSVMSAAGSLSSKGLITVKKDLQEKFSLTDNGKKYAEIGLPERRILKVLQDRKQLAMKDLASLENLDKKEVNISIGWLIRKSWAKMDKGVLSITDVGESSRDKLGEDESLLNTLIEKVNLSKEQLDEDMAKGLSALKDRKNLIAEEKITHHSFKLNDLAKEILDSGFTIEEEATQLTHQQLKEGSWKDLKYRPYDINAEYPIFFPGKEHPLRRIIQEIREIFLNMGFTEDKGDYLESAFWNFDSLFQPQDHAAREMQDTFYIKNPLTCDLPDDELVENVARTHENGGNTGSEGWDYTWDVDIARQSVLRTHTTGISTQRLAEGNLPIKMFSIGRVFRRETFDYKHLPEFHQVEGLVAAPGINYQNLLGTLKEFYKKLGFEVRFRPAYFPYTYLSTECEIYLEEKESWIELGGCGMFRPEVLEPLGINTPALAFGLGIERLAMIRYDLSDIRMLYKSDISWLREVPLEEGIDFD</sequence>
<comment type="caution">
    <text evidence="11">Lacks conserved residue(s) required for the propagation of feature annotation.</text>
</comment>
<evidence type="ECO:0000256" key="5">
    <source>
        <dbReference type="ARBA" id="ARBA00022723"/>
    </source>
</evidence>
<evidence type="ECO:0000259" key="12">
    <source>
        <dbReference type="PROSITE" id="PS50862"/>
    </source>
</evidence>
<reference evidence="16" key="3">
    <citation type="submission" date="2016-10" db="EMBL/GenBank/DDBJ databases">
        <authorList>
            <person name="Varghese N."/>
        </authorList>
    </citation>
    <scope>NUCLEOTIDE SEQUENCE [LARGE SCALE GENOMIC DNA]</scope>
    <source>
        <strain evidence="16">DSM 16632</strain>
    </source>
</reference>
<dbReference type="SUPFAM" id="SSF55681">
    <property type="entry name" value="Class II aaRS and biotin synthetases"/>
    <property type="match status" value="1"/>
</dbReference>
<feature type="binding site" evidence="11">
    <location>
        <begin position="393"/>
        <end position="395"/>
    </location>
    <ligand>
        <name>L-phenylalanine</name>
        <dbReference type="ChEBI" id="CHEBI:58095"/>
    </ligand>
</feature>
<keyword evidence="4 11" id="KW-0436">Ligase</keyword>
<evidence type="ECO:0000256" key="4">
    <source>
        <dbReference type="ARBA" id="ARBA00022598"/>
    </source>
</evidence>
<dbReference type="Proteomes" id="UP000066376">
    <property type="component" value="Chromosome"/>
</dbReference>
<dbReference type="InterPro" id="IPR002319">
    <property type="entry name" value="Phenylalanyl-tRNA_Synthase"/>
</dbReference>
<reference evidence="13 15" key="1">
    <citation type="journal article" date="2016" name="Genome Announc.">
        <title>Draft Genome Sequence of the Rumen Methanogen Methanobrevibacter olleyae YLM1.</title>
        <authorList>
            <person name="Kelly W.J."/>
            <person name="Li D."/>
            <person name="Lambie S.C."/>
            <person name="Cox F."/>
            <person name="Attwood G.T."/>
            <person name="Altermann E."/>
            <person name="Leahy S.C."/>
        </authorList>
    </citation>
    <scope>NUCLEOTIDE SEQUENCE [LARGE SCALE GENOMIC DNA]</scope>
    <source>
        <strain evidence="13 15">YLM1</strain>
    </source>
</reference>
<dbReference type="HAMAP" id="MF_00282">
    <property type="entry name" value="Phe_tRNA_synth_alpha2"/>
    <property type="match status" value="1"/>
</dbReference>
<evidence type="ECO:0000256" key="6">
    <source>
        <dbReference type="ARBA" id="ARBA00022741"/>
    </source>
</evidence>
<dbReference type="InterPro" id="IPR022917">
    <property type="entry name" value="Phe_tRNA_ligase_alpha_bac/arc"/>
</dbReference>
<proteinExistence type="inferred from homology"/>
<keyword evidence="9 11" id="KW-0648">Protein biosynthesis</keyword>
<dbReference type="PANTHER" id="PTHR11538">
    <property type="entry name" value="PHENYLALANYL-TRNA SYNTHETASE"/>
    <property type="match status" value="1"/>
</dbReference>
<keyword evidence="15" id="KW-1185">Reference proteome</keyword>
<dbReference type="OrthoDB" id="372178at2157"/>
<comment type="cofactor">
    <cofactor evidence="11">
        <name>Mg(2+)</name>
        <dbReference type="ChEBI" id="CHEBI:18420"/>
    </cofactor>
    <text evidence="11">Binds 2 magnesium ions per tetramer.</text>
</comment>
<evidence type="ECO:0000256" key="2">
    <source>
        <dbReference type="ARBA" id="ARBA00006703"/>
    </source>
</evidence>
<comment type="catalytic activity">
    <reaction evidence="11">
        <text>tRNA(Phe) + L-phenylalanine + ATP = L-phenylalanyl-tRNA(Phe) + AMP + diphosphate + H(+)</text>
        <dbReference type="Rhea" id="RHEA:19413"/>
        <dbReference type="Rhea" id="RHEA-COMP:9668"/>
        <dbReference type="Rhea" id="RHEA-COMP:9699"/>
        <dbReference type="ChEBI" id="CHEBI:15378"/>
        <dbReference type="ChEBI" id="CHEBI:30616"/>
        <dbReference type="ChEBI" id="CHEBI:33019"/>
        <dbReference type="ChEBI" id="CHEBI:58095"/>
        <dbReference type="ChEBI" id="CHEBI:78442"/>
        <dbReference type="ChEBI" id="CHEBI:78531"/>
        <dbReference type="ChEBI" id="CHEBI:456215"/>
        <dbReference type="EC" id="6.1.1.20"/>
    </reaction>
</comment>
<dbReference type="EMBL" id="CP014265">
    <property type="protein sequence ID" value="AMK15601.1"/>
    <property type="molecule type" value="Genomic_DNA"/>
</dbReference>
<keyword evidence="10 11" id="KW-0030">Aminoacyl-tRNA synthetase</keyword>
<dbReference type="CDD" id="cd00496">
    <property type="entry name" value="PheRS_alpha_core"/>
    <property type="match status" value="1"/>
</dbReference>
<dbReference type="Proteomes" id="UP000183442">
    <property type="component" value="Unassembled WGS sequence"/>
</dbReference>
<keyword evidence="3 11" id="KW-0963">Cytoplasm</keyword>
<evidence type="ECO:0000256" key="11">
    <source>
        <dbReference type="HAMAP-Rule" id="MF_00282"/>
    </source>
</evidence>
<keyword evidence="8 11" id="KW-0460">Magnesium</keyword>
<dbReference type="PATRIC" id="fig|294671.3.peg.1093"/>
<dbReference type="SUPFAM" id="SSF46785">
    <property type="entry name" value="Winged helix' DNA-binding domain"/>
    <property type="match status" value="1"/>
</dbReference>
<evidence type="ECO:0000313" key="13">
    <source>
        <dbReference type="EMBL" id="AMK15601.1"/>
    </source>
</evidence>
<dbReference type="RefSeq" id="WP_067146975.1">
    <property type="nucleotide sequence ID" value="NZ_CP014265.1"/>
</dbReference>
<gene>
    <name evidence="11" type="primary">pheS</name>
    <name evidence="14" type="ORF">SAMN02910297_01645</name>
    <name evidence="13" type="ORF">YLM1_1044</name>
</gene>
<feature type="binding site" evidence="11">
    <location>
        <position position="432"/>
    </location>
    <ligand>
        <name>L-phenylalanine</name>
        <dbReference type="ChEBI" id="CHEBI:58095"/>
    </ligand>
</feature>
<dbReference type="InterPro" id="IPR036388">
    <property type="entry name" value="WH-like_DNA-bd_sf"/>
</dbReference>
<dbReference type="STRING" id="294671.YLM1_1044"/>
<dbReference type="EC" id="6.1.1.20" evidence="11"/>
<dbReference type="InterPro" id="IPR036390">
    <property type="entry name" value="WH_DNA-bd_sf"/>
</dbReference>
<comment type="subunit">
    <text evidence="11">Tetramer of two alpha and two beta subunits.</text>
</comment>
<comment type="subcellular location">
    <subcellularLocation>
        <location evidence="1 11">Cytoplasm</location>
    </subcellularLocation>
</comment>
<accession>A0A126QZX8</accession>
<dbReference type="Gene3D" id="3.30.930.10">
    <property type="entry name" value="Bira Bifunctional Protein, Domain 2"/>
    <property type="match status" value="1"/>
</dbReference>
<dbReference type="PANTHER" id="PTHR11538:SF40">
    <property type="entry name" value="PHENYLALANINE--TRNA LIGASE ALPHA SUBUNIT"/>
    <property type="match status" value="1"/>
</dbReference>
<dbReference type="AlphaFoldDB" id="A0A126QZX8"/>
<evidence type="ECO:0000313" key="14">
    <source>
        <dbReference type="EMBL" id="SFL74069.1"/>
    </source>
</evidence>
<evidence type="ECO:0000256" key="10">
    <source>
        <dbReference type="ARBA" id="ARBA00023146"/>
    </source>
</evidence>
<feature type="binding site" evidence="11">
    <location>
        <position position="458"/>
    </location>
    <ligand>
        <name>L-phenylalanine</name>
        <dbReference type="ChEBI" id="CHEBI:58095"/>
    </ligand>
</feature>
<reference evidence="14" key="4">
    <citation type="submission" date="2016-10" db="EMBL/GenBank/DDBJ databases">
        <authorList>
            <person name="de Groot N.N."/>
        </authorList>
    </citation>
    <scope>NUCLEOTIDE SEQUENCE [LARGE SCALE GENOMIC DNA]</scope>
    <source>
        <strain evidence="14">DSM 16632</strain>
    </source>
</reference>
<dbReference type="GO" id="GO:0005524">
    <property type="term" value="F:ATP binding"/>
    <property type="evidence" value="ECO:0007669"/>
    <property type="project" value="UniProtKB-UniRule"/>
</dbReference>
<dbReference type="GO" id="GO:0004826">
    <property type="term" value="F:phenylalanine-tRNA ligase activity"/>
    <property type="evidence" value="ECO:0007669"/>
    <property type="project" value="UniProtKB-UniRule"/>
</dbReference>
<organism evidence="13 15">
    <name type="scientific">Methanobrevibacter olleyae</name>
    <dbReference type="NCBI Taxonomy" id="294671"/>
    <lineage>
        <taxon>Archaea</taxon>
        <taxon>Methanobacteriati</taxon>
        <taxon>Methanobacteriota</taxon>
        <taxon>Methanomada group</taxon>
        <taxon>Methanobacteria</taxon>
        <taxon>Methanobacteriales</taxon>
        <taxon>Methanobacteriaceae</taxon>
        <taxon>Methanobrevibacter</taxon>
    </lineage>
</organism>
<dbReference type="InterPro" id="IPR004529">
    <property type="entry name" value="Phe-tRNA-synth_IIc_asu"/>
</dbReference>
<dbReference type="EMBL" id="FOTL01000033">
    <property type="protein sequence ID" value="SFL74069.1"/>
    <property type="molecule type" value="Genomic_DNA"/>
</dbReference>
<name>A0A126QZX8_METOL</name>
<reference evidence="15" key="2">
    <citation type="submission" date="2016-02" db="EMBL/GenBank/DDBJ databases">
        <title>The draft genome sequence of the rumen methanogen Methanobrevibacter olleyae YLM1.</title>
        <authorList>
            <consortium name="New Zealand Agricultural Greenhouse Gas Research Centre/Pastoral Greenhouse Gas Research Consortium"/>
            <person name="Kelly W.J."/>
            <person name="Li D."/>
            <person name="Lambie S.C."/>
            <person name="Attwood G.T."/>
            <person name="Altermann E."/>
            <person name="Leahy S.C."/>
        </authorList>
    </citation>
    <scope>NUCLEOTIDE SEQUENCE [LARGE SCALE GENOMIC DNA]</scope>
    <source>
        <strain evidence="15">YLM1</strain>
    </source>
</reference>
<evidence type="ECO:0000256" key="8">
    <source>
        <dbReference type="ARBA" id="ARBA00022842"/>
    </source>
</evidence>
<feature type="domain" description="Aminoacyl-transfer RNA synthetases class-II family profile" evidence="12">
    <location>
        <begin position="254"/>
        <end position="507"/>
    </location>
</feature>
<dbReference type="NCBIfam" id="NF003210">
    <property type="entry name" value="PRK04172.1"/>
    <property type="match status" value="1"/>
</dbReference>
<comment type="similarity">
    <text evidence="2 11">Belongs to the class-II aminoacyl-tRNA synthetase family. Phe-tRNA synthetase alpha subunit type 2 subfamily.</text>
</comment>
<evidence type="ECO:0000256" key="7">
    <source>
        <dbReference type="ARBA" id="ARBA00022840"/>
    </source>
</evidence>
<dbReference type="InterPro" id="IPR006195">
    <property type="entry name" value="aa-tRNA-synth_II"/>
</dbReference>
<dbReference type="KEGG" id="mol:YLM1_1044"/>
<evidence type="ECO:0000313" key="15">
    <source>
        <dbReference type="Proteomes" id="UP000066376"/>
    </source>
</evidence>
<dbReference type="GeneID" id="28489344"/>
<dbReference type="GO" id="GO:0005737">
    <property type="term" value="C:cytoplasm"/>
    <property type="evidence" value="ECO:0007669"/>
    <property type="project" value="UniProtKB-SubCell"/>
</dbReference>
<keyword evidence="7 11" id="KW-0067">ATP-binding</keyword>
<feature type="binding site" evidence="11">
    <location>
        <position position="355"/>
    </location>
    <ligand>
        <name>L-phenylalanine</name>
        <dbReference type="ChEBI" id="CHEBI:58095"/>
    </ligand>
</feature>
<dbReference type="NCBIfam" id="TIGR00468">
    <property type="entry name" value="pheS"/>
    <property type="match status" value="1"/>
</dbReference>
<dbReference type="Pfam" id="PF01409">
    <property type="entry name" value="tRNA-synt_2d"/>
    <property type="match status" value="1"/>
</dbReference>
<keyword evidence="5 11" id="KW-0479">Metal-binding</keyword>
<dbReference type="GO" id="GO:0000049">
    <property type="term" value="F:tRNA binding"/>
    <property type="evidence" value="ECO:0007669"/>
    <property type="project" value="InterPro"/>
</dbReference>
<evidence type="ECO:0000256" key="1">
    <source>
        <dbReference type="ARBA" id="ARBA00004496"/>
    </source>
</evidence>
<evidence type="ECO:0000256" key="3">
    <source>
        <dbReference type="ARBA" id="ARBA00022490"/>
    </source>
</evidence>
<dbReference type="GO" id="GO:0000287">
    <property type="term" value="F:magnesium ion binding"/>
    <property type="evidence" value="ECO:0007669"/>
    <property type="project" value="UniProtKB-UniRule"/>
</dbReference>
<dbReference type="GO" id="GO:0006432">
    <property type="term" value="P:phenylalanyl-tRNA aminoacylation"/>
    <property type="evidence" value="ECO:0007669"/>
    <property type="project" value="UniProtKB-UniRule"/>
</dbReference>
<dbReference type="InterPro" id="IPR045864">
    <property type="entry name" value="aa-tRNA-synth_II/BPL/LPL"/>
</dbReference>
<keyword evidence="6 11" id="KW-0547">Nucleotide-binding</keyword>
<evidence type="ECO:0000313" key="16">
    <source>
        <dbReference type="Proteomes" id="UP000183442"/>
    </source>
</evidence>
<evidence type="ECO:0000256" key="9">
    <source>
        <dbReference type="ARBA" id="ARBA00022917"/>
    </source>
</evidence>